<evidence type="ECO:0000259" key="1">
    <source>
        <dbReference type="Pfam" id="PF04248"/>
    </source>
</evidence>
<proteinExistence type="predicted"/>
<evidence type="ECO:0000313" key="3">
    <source>
        <dbReference type="Proteomes" id="UP001595975"/>
    </source>
</evidence>
<dbReference type="InterPro" id="IPR038694">
    <property type="entry name" value="DUF427_sf"/>
</dbReference>
<feature type="domain" description="DUF427" evidence="1">
    <location>
        <begin position="3"/>
        <end position="88"/>
    </location>
</feature>
<name>A0ABW0WVA4_9ACTN</name>
<keyword evidence="3" id="KW-1185">Reference proteome</keyword>
<dbReference type="Gene3D" id="2.170.150.40">
    <property type="entry name" value="Domain of unknown function (DUF427)"/>
    <property type="match status" value="1"/>
</dbReference>
<dbReference type="EMBL" id="JBHSOF010000001">
    <property type="protein sequence ID" value="MFC5661580.1"/>
    <property type="molecule type" value="Genomic_DNA"/>
</dbReference>
<dbReference type="Proteomes" id="UP001595975">
    <property type="component" value="Unassembled WGS sequence"/>
</dbReference>
<comment type="caution">
    <text evidence="2">The sequence shown here is derived from an EMBL/GenBank/DDBJ whole genome shotgun (WGS) entry which is preliminary data.</text>
</comment>
<gene>
    <name evidence="2" type="ORF">ACFP3U_01140</name>
</gene>
<dbReference type="PANTHER" id="PTHR34310">
    <property type="entry name" value="DUF427 DOMAIN PROTEIN (AFU_ORTHOLOGUE AFUA_3G02220)"/>
    <property type="match status" value="1"/>
</dbReference>
<organism evidence="2 3">
    <name type="scientific">Kitasatospora misakiensis</name>
    <dbReference type="NCBI Taxonomy" id="67330"/>
    <lineage>
        <taxon>Bacteria</taxon>
        <taxon>Bacillati</taxon>
        <taxon>Actinomycetota</taxon>
        <taxon>Actinomycetes</taxon>
        <taxon>Kitasatosporales</taxon>
        <taxon>Streptomycetaceae</taxon>
        <taxon>Kitasatospora</taxon>
    </lineage>
</organism>
<reference evidence="3" key="1">
    <citation type="journal article" date="2019" name="Int. J. Syst. Evol. Microbiol.">
        <title>The Global Catalogue of Microorganisms (GCM) 10K type strain sequencing project: providing services to taxonomists for standard genome sequencing and annotation.</title>
        <authorList>
            <consortium name="The Broad Institute Genomics Platform"/>
            <consortium name="The Broad Institute Genome Sequencing Center for Infectious Disease"/>
            <person name="Wu L."/>
            <person name="Ma J."/>
        </authorList>
    </citation>
    <scope>NUCLEOTIDE SEQUENCE [LARGE SCALE GENOMIC DNA]</scope>
    <source>
        <strain evidence="3">CGMCC 4.1437</strain>
    </source>
</reference>
<dbReference type="InterPro" id="IPR007361">
    <property type="entry name" value="DUF427"/>
</dbReference>
<accession>A0ABW0WVA4</accession>
<dbReference type="PANTHER" id="PTHR34310:SF5">
    <property type="entry name" value="DUF427 DOMAIN PROTEIN (AFU_ORTHOLOGUE AFUA_3G02220)"/>
    <property type="match status" value="1"/>
</dbReference>
<dbReference type="Pfam" id="PF04248">
    <property type="entry name" value="NTP_transf_9"/>
    <property type="match status" value="1"/>
</dbReference>
<evidence type="ECO:0000313" key="2">
    <source>
        <dbReference type="EMBL" id="MFC5661580.1"/>
    </source>
</evidence>
<dbReference type="RefSeq" id="WP_380223138.1">
    <property type="nucleotide sequence ID" value="NZ_JBHSOF010000001.1"/>
</dbReference>
<protein>
    <submittedName>
        <fullName evidence="2">DUF427 domain-containing protein</fullName>
    </submittedName>
</protein>
<sequence>MTTARWQGTIVAESEDTVVVEGNHYFPVDSVRPEYLHPSDTTTVCGWKGTAEYYSLDVDGRTNPDAAWYYADPEPAAEHIRGRVAFWRGVEITD</sequence>